<name>A0A8H6YZN2_9AGAR</name>
<feature type="compositionally biased region" description="Low complexity" evidence="1">
    <location>
        <begin position="306"/>
        <end position="317"/>
    </location>
</feature>
<feature type="compositionally biased region" description="Pro residues" evidence="1">
    <location>
        <begin position="371"/>
        <end position="391"/>
    </location>
</feature>
<protein>
    <submittedName>
        <fullName evidence="2">Uncharacterized protein</fullName>
    </submittedName>
</protein>
<feature type="compositionally biased region" description="Low complexity" evidence="1">
    <location>
        <begin position="392"/>
        <end position="408"/>
    </location>
</feature>
<evidence type="ECO:0000256" key="1">
    <source>
        <dbReference type="SAM" id="MobiDB-lite"/>
    </source>
</evidence>
<dbReference type="OrthoDB" id="3069778at2759"/>
<feature type="region of interest" description="Disordered" evidence="1">
    <location>
        <begin position="279"/>
        <end position="327"/>
    </location>
</feature>
<keyword evidence="3" id="KW-1185">Reference proteome</keyword>
<proteinExistence type="predicted"/>
<feature type="region of interest" description="Disordered" evidence="1">
    <location>
        <begin position="189"/>
        <end position="228"/>
    </location>
</feature>
<evidence type="ECO:0000313" key="3">
    <source>
        <dbReference type="Proteomes" id="UP000623467"/>
    </source>
</evidence>
<sequence>MHTSNPSSSSTLTTRTPPFSVAEFRALVSAALDSDAPAPALALSLRTCSSSSPLGFSTSSPFASPLSSSSGCTGAHSLHRKKSSQNLNLAMSLSLSSSSSASHHAYTCSGRMRFGVFLSKLKKRAAALRGLVRRRRASASASFTKATAPVGMPMTSVETETYSDAALFTPYLPLATQYERGTALPFVCAPPSPSDSSHTPSQSHAASASPCSSESSHTPPSPTASSFSARSSLSHHVYSEERPHSDVSLLADDPFAKGAVRVVYRSCEVLPSSYTQLGTGGGGGRMGISGVRPSLRRTGRGRRVSVARSACASSSAVHNDDEESKRVDDSGIYLNADDSHCSLARSSAFHDSHSSTFHETETETERTMEPFTPPRMSTPPPRPSNPTPTSHPSPSLSLLGSLPRSPVSMREAPASKGLTRAPTARTFPLSARSNGKGRKGRPSSPFPLSLGLGRAATTRN</sequence>
<dbReference type="AlphaFoldDB" id="A0A8H6YZN2"/>
<feature type="compositionally biased region" description="Basic and acidic residues" evidence="1">
    <location>
        <begin position="348"/>
        <end position="368"/>
    </location>
</feature>
<evidence type="ECO:0000313" key="2">
    <source>
        <dbReference type="EMBL" id="KAF7367684.1"/>
    </source>
</evidence>
<accession>A0A8H6YZN2</accession>
<dbReference type="EMBL" id="JACAZH010000005">
    <property type="protein sequence ID" value="KAF7367684.1"/>
    <property type="molecule type" value="Genomic_DNA"/>
</dbReference>
<dbReference type="Proteomes" id="UP000623467">
    <property type="component" value="Unassembled WGS sequence"/>
</dbReference>
<reference evidence="2" key="1">
    <citation type="submission" date="2020-05" db="EMBL/GenBank/DDBJ databases">
        <title>Mycena genomes resolve the evolution of fungal bioluminescence.</title>
        <authorList>
            <person name="Tsai I.J."/>
        </authorList>
    </citation>
    <scope>NUCLEOTIDE SEQUENCE</scope>
    <source>
        <strain evidence="2">160909Yilan</strain>
    </source>
</reference>
<feature type="compositionally biased region" description="Low complexity" evidence="1">
    <location>
        <begin position="194"/>
        <end position="228"/>
    </location>
</feature>
<gene>
    <name evidence="2" type="ORF">MSAN_00832100</name>
</gene>
<feature type="compositionally biased region" description="Basic residues" evidence="1">
    <location>
        <begin position="294"/>
        <end position="305"/>
    </location>
</feature>
<feature type="region of interest" description="Disordered" evidence="1">
    <location>
        <begin position="347"/>
        <end position="460"/>
    </location>
</feature>
<comment type="caution">
    <text evidence="2">The sequence shown here is derived from an EMBL/GenBank/DDBJ whole genome shotgun (WGS) entry which is preliminary data.</text>
</comment>
<organism evidence="2 3">
    <name type="scientific">Mycena sanguinolenta</name>
    <dbReference type="NCBI Taxonomy" id="230812"/>
    <lineage>
        <taxon>Eukaryota</taxon>
        <taxon>Fungi</taxon>
        <taxon>Dikarya</taxon>
        <taxon>Basidiomycota</taxon>
        <taxon>Agaricomycotina</taxon>
        <taxon>Agaricomycetes</taxon>
        <taxon>Agaricomycetidae</taxon>
        <taxon>Agaricales</taxon>
        <taxon>Marasmiineae</taxon>
        <taxon>Mycenaceae</taxon>
        <taxon>Mycena</taxon>
    </lineage>
</organism>